<keyword evidence="1" id="KW-0614">Plasmid</keyword>
<sequence>MVKEKDMFKIKCILFPALILSCNMDSSGFTPEQETKIREIVVTEQADTFQRLIESAGNNTSNESLLDIIIKGKNKIVSGAQKTGQFFKGLKTAVMPSKSTPDTPSTP</sequence>
<gene>
    <name evidence="1" type="ORF">OY14_04490</name>
</gene>
<dbReference type="KEGG" id="bchi:OY14_04490"/>
<keyword evidence="2" id="KW-1185">Reference proteome</keyword>
<reference evidence="1 2" key="1">
    <citation type="journal article" date="2015" name="Genome Announc.">
        <title>Genome Sequence of Borrelia chilensis VA1, a South American Member of the Lyme Borreliosis Group.</title>
        <authorList>
            <person name="Huang W."/>
            <person name="Ojaimi C."/>
            <person name="Fallon J.T."/>
            <person name="Travisany D."/>
            <person name="Maass A."/>
            <person name="Ivanova L."/>
            <person name="Tomova A."/>
            <person name="Gonzalez-Acuna D."/>
            <person name="Godfrey H.P."/>
            <person name="Cabello F.C."/>
        </authorList>
    </citation>
    <scope>NUCLEOTIDE SEQUENCE [LARGE SCALE GENOMIC DNA]</scope>
    <source>
        <strain evidence="1 2">VA1</strain>
        <plasmid evidence="1">lp54</plasmid>
    </source>
</reference>
<dbReference type="PROSITE" id="PS51257">
    <property type="entry name" value="PROKAR_LIPOPROTEIN"/>
    <property type="match status" value="1"/>
</dbReference>
<name>A0A0A7V3C8_9SPIR</name>
<organism evidence="1 2">
    <name type="scientific">Borreliella chilensis</name>
    <dbReference type="NCBI Taxonomy" id="1245910"/>
    <lineage>
        <taxon>Bacteria</taxon>
        <taxon>Pseudomonadati</taxon>
        <taxon>Spirochaetota</taxon>
        <taxon>Spirochaetia</taxon>
        <taxon>Spirochaetales</taxon>
        <taxon>Borreliaceae</taxon>
        <taxon>Borreliella</taxon>
    </lineage>
</organism>
<evidence type="ECO:0008006" key="3">
    <source>
        <dbReference type="Google" id="ProtNLM"/>
    </source>
</evidence>
<geneLocation type="plasmid" evidence="1 2">
    <name>lp54</name>
</geneLocation>
<dbReference type="AlphaFoldDB" id="A0A0A7V3C8"/>
<protein>
    <recommendedName>
        <fullName evidence="3">Lipoprotein</fullName>
    </recommendedName>
</protein>
<dbReference type="Proteomes" id="UP000030940">
    <property type="component" value="Plasmid lp54"/>
</dbReference>
<proteinExistence type="predicted"/>
<evidence type="ECO:0000313" key="2">
    <source>
        <dbReference type="Proteomes" id="UP000030940"/>
    </source>
</evidence>
<evidence type="ECO:0000313" key="1">
    <source>
        <dbReference type="EMBL" id="AJA90712.1"/>
    </source>
</evidence>
<accession>A0A0A7V3C8</accession>
<dbReference type="EMBL" id="CP009912">
    <property type="protein sequence ID" value="AJA90712.1"/>
    <property type="molecule type" value="Genomic_DNA"/>
</dbReference>
<dbReference type="HOGENOM" id="CLU_2204943_0_0_12"/>